<dbReference type="SMART" id="SM00368">
    <property type="entry name" value="LRR_RI"/>
    <property type="match status" value="6"/>
</dbReference>
<dbReference type="PANTHER" id="PTHR24114:SF2">
    <property type="entry name" value="F-BOX DOMAIN-CONTAINING PROTEIN-RELATED"/>
    <property type="match status" value="1"/>
</dbReference>
<dbReference type="InterPro" id="IPR052394">
    <property type="entry name" value="LRR-containing"/>
</dbReference>
<evidence type="ECO:0000256" key="1">
    <source>
        <dbReference type="SAM" id="MobiDB-lite"/>
    </source>
</evidence>
<dbReference type="SUPFAM" id="SSF52047">
    <property type="entry name" value="RNI-like"/>
    <property type="match status" value="1"/>
</dbReference>
<dbReference type="Pfam" id="PF13516">
    <property type="entry name" value="LRR_6"/>
    <property type="match status" value="4"/>
</dbReference>
<dbReference type="PROSITE" id="PS51450">
    <property type="entry name" value="LRR"/>
    <property type="match status" value="1"/>
</dbReference>
<accession>A0ABN8BIM9</accession>
<keyword evidence="3" id="KW-1185">Reference proteome</keyword>
<dbReference type="Pfam" id="PF00560">
    <property type="entry name" value="LRR_1"/>
    <property type="match status" value="1"/>
</dbReference>
<feature type="region of interest" description="Disordered" evidence="1">
    <location>
        <begin position="1"/>
        <end position="32"/>
    </location>
</feature>
<evidence type="ECO:0000313" key="3">
    <source>
        <dbReference type="Proteomes" id="UP001153292"/>
    </source>
</evidence>
<feature type="compositionally biased region" description="Basic residues" evidence="1">
    <location>
        <begin position="539"/>
        <end position="550"/>
    </location>
</feature>
<feature type="compositionally biased region" description="Polar residues" evidence="1">
    <location>
        <begin position="1"/>
        <end position="14"/>
    </location>
</feature>
<reference evidence="2" key="1">
    <citation type="submission" date="2021-12" db="EMBL/GenBank/DDBJ databases">
        <authorList>
            <person name="King R."/>
        </authorList>
    </citation>
    <scope>NUCLEOTIDE SEQUENCE</scope>
</reference>
<proteinExistence type="predicted"/>
<dbReference type="InterPro" id="IPR032675">
    <property type="entry name" value="LRR_dom_sf"/>
</dbReference>
<dbReference type="PANTHER" id="PTHR24114">
    <property type="entry name" value="LEUCINE RICH REPEAT FAMILY PROTEIN"/>
    <property type="match status" value="1"/>
</dbReference>
<sequence>MSSCSSQETDTTQAPIKELYQRTISTSSSEPPMEQWSSLFEIEAPDAPKMVLFKQGLYDPGSGEICAKYIPLSDSSVFRHVYYAYPAIKDPGIEGALLQPEKRKIYPRDGQELYLDLCKEMNIVPVRIFYRGLLERNIDLKYYCVNPVGVRAMSLALLRNTAVKHLDLTSNFLNEDACYHLGQLLGENVTLQELVLSSCKIEPVCLKRLVCRLPGRSMDLLDLSKNGIGDQGFFYLTEQIIKGAVIKRLSLSNNELGPESALALCEAIEGNNKFTHLDLSWNKLFPPKGIGDLLRMLGDNNVLEELNLSWNGLTVAQPLRRVLAIPTLKVLDLSNNRLSSASTRVICSSLRLAQKLVTLDLSNNPLTSNDALLLLEKMKESDVVVLNLFMDNITVNKEFAMMLPEVLSLPHRKAVKITYGKVIHDYTLSVPDLREIVMRRLFYITDSSKRCTMDMPVYFLKMLKKRDAIQVREFMRDLKVSGAPLDEGLVEELANCFPGPKTDKGGKTINLDKVAEFVHRMWPDAKAPVTPPPEPDVVKKKKGKGKGKKK</sequence>
<gene>
    <name evidence="2" type="ORF">CHILSU_LOCUS10994</name>
</gene>
<dbReference type="EMBL" id="OU963902">
    <property type="protein sequence ID" value="CAH0407595.1"/>
    <property type="molecule type" value="Genomic_DNA"/>
</dbReference>
<organism evidence="2 3">
    <name type="scientific">Chilo suppressalis</name>
    <name type="common">Asiatic rice borer moth</name>
    <dbReference type="NCBI Taxonomy" id="168631"/>
    <lineage>
        <taxon>Eukaryota</taxon>
        <taxon>Metazoa</taxon>
        <taxon>Ecdysozoa</taxon>
        <taxon>Arthropoda</taxon>
        <taxon>Hexapoda</taxon>
        <taxon>Insecta</taxon>
        <taxon>Pterygota</taxon>
        <taxon>Neoptera</taxon>
        <taxon>Endopterygota</taxon>
        <taxon>Lepidoptera</taxon>
        <taxon>Glossata</taxon>
        <taxon>Ditrysia</taxon>
        <taxon>Pyraloidea</taxon>
        <taxon>Crambidae</taxon>
        <taxon>Crambinae</taxon>
        <taxon>Chilo</taxon>
    </lineage>
</organism>
<protein>
    <submittedName>
        <fullName evidence="2">Uncharacterized protein</fullName>
    </submittedName>
</protein>
<feature type="compositionally biased region" description="Polar residues" evidence="1">
    <location>
        <begin position="22"/>
        <end position="32"/>
    </location>
</feature>
<name>A0ABN8BIM9_CHISP</name>
<dbReference type="Gene3D" id="3.80.10.10">
    <property type="entry name" value="Ribonuclease Inhibitor"/>
    <property type="match status" value="1"/>
</dbReference>
<feature type="region of interest" description="Disordered" evidence="1">
    <location>
        <begin position="524"/>
        <end position="550"/>
    </location>
</feature>
<dbReference type="Proteomes" id="UP001153292">
    <property type="component" value="Chromosome 9"/>
</dbReference>
<dbReference type="PRINTS" id="PR00019">
    <property type="entry name" value="LEURICHRPT"/>
</dbReference>
<evidence type="ECO:0000313" key="2">
    <source>
        <dbReference type="EMBL" id="CAH0407595.1"/>
    </source>
</evidence>
<dbReference type="InterPro" id="IPR001611">
    <property type="entry name" value="Leu-rich_rpt"/>
</dbReference>